<sequence length="81" mass="9276">MMVDVANLSHKSRLEMPDAAVTERGGFGFPSSPSRYRRSTLVALSLPDPRLAISVRRRFALFCKEKIRSRTVRSRCAPRRR</sequence>
<dbReference type="AlphaFoldDB" id="W9SQF5"/>
<dbReference type="Proteomes" id="UP000030645">
    <property type="component" value="Unassembled WGS sequence"/>
</dbReference>
<accession>W9SQF5</accession>
<dbReference type="EMBL" id="KE345919">
    <property type="protein sequence ID" value="EXC20665.1"/>
    <property type="molecule type" value="Genomic_DNA"/>
</dbReference>
<evidence type="ECO:0000313" key="1">
    <source>
        <dbReference type="EMBL" id="EXC20665.1"/>
    </source>
</evidence>
<protein>
    <submittedName>
        <fullName evidence="1">Uncharacterized protein</fullName>
    </submittedName>
</protein>
<proteinExistence type="predicted"/>
<organism evidence="1 2">
    <name type="scientific">Morus notabilis</name>
    <dbReference type="NCBI Taxonomy" id="981085"/>
    <lineage>
        <taxon>Eukaryota</taxon>
        <taxon>Viridiplantae</taxon>
        <taxon>Streptophyta</taxon>
        <taxon>Embryophyta</taxon>
        <taxon>Tracheophyta</taxon>
        <taxon>Spermatophyta</taxon>
        <taxon>Magnoliopsida</taxon>
        <taxon>eudicotyledons</taxon>
        <taxon>Gunneridae</taxon>
        <taxon>Pentapetalae</taxon>
        <taxon>rosids</taxon>
        <taxon>fabids</taxon>
        <taxon>Rosales</taxon>
        <taxon>Moraceae</taxon>
        <taxon>Moreae</taxon>
        <taxon>Morus</taxon>
    </lineage>
</organism>
<name>W9SQF5_9ROSA</name>
<gene>
    <name evidence="1" type="ORF">L484_027224</name>
</gene>
<evidence type="ECO:0000313" key="2">
    <source>
        <dbReference type="Proteomes" id="UP000030645"/>
    </source>
</evidence>
<reference evidence="2" key="1">
    <citation type="submission" date="2013-01" db="EMBL/GenBank/DDBJ databases">
        <title>Draft Genome Sequence of a Mulberry Tree, Morus notabilis C.K. Schneid.</title>
        <authorList>
            <person name="He N."/>
            <person name="Zhao S."/>
        </authorList>
    </citation>
    <scope>NUCLEOTIDE SEQUENCE</scope>
</reference>
<keyword evidence="2" id="KW-1185">Reference proteome</keyword>